<feature type="compositionally biased region" description="Low complexity" evidence="1">
    <location>
        <begin position="27"/>
        <end position="38"/>
    </location>
</feature>
<reference evidence="2 3" key="1">
    <citation type="journal article" date="2019" name="Nat. Ecol. Evol.">
        <title>Megaphylogeny resolves global patterns of mushroom evolution.</title>
        <authorList>
            <person name="Varga T."/>
            <person name="Krizsan K."/>
            <person name="Foldi C."/>
            <person name="Dima B."/>
            <person name="Sanchez-Garcia M."/>
            <person name="Sanchez-Ramirez S."/>
            <person name="Szollosi G.J."/>
            <person name="Szarkandi J.G."/>
            <person name="Papp V."/>
            <person name="Albert L."/>
            <person name="Andreopoulos W."/>
            <person name="Angelini C."/>
            <person name="Antonin V."/>
            <person name="Barry K.W."/>
            <person name="Bougher N.L."/>
            <person name="Buchanan P."/>
            <person name="Buyck B."/>
            <person name="Bense V."/>
            <person name="Catcheside P."/>
            <person name="Chovatia M."/>
            <person name="Cooper J."/>
            <person name="Damon W."/>
            <person name="Desjardin D."/>
            <person name="Finy P."/>
            <person name="Geml J."/>
            <person name="Haridas S."/>
            <person name="Hughes K."/>
            <person name="Justo A."/>
            <person name="Karasinski D."/>
            <person name="Kautmanova I."/>
            <person name="Kiss B."/>
            <person name="Kocsube S."/>
            <person name="Kotiranta H."/>
            <person name="LaButti K.M."/>
            <person name="Lechner B.E."/>
            <person name="Liimatainen K."/>
            <person name="Lipzen A."/>
            <person name="Lukacs Z."/>
            <person name="Mihaltcheva S."/>
            <person name="Morgado L.N."/>
            <person name="Niskanen T."/>
            <person name="Noordeloos M.E."/>
            <person name="Ohm R.A."/>
            <person name="Ortiz-Santana B."/>
            <person name="Ovrebo C."/>
            <person name="Racz N."/>
            <person name="Riley R."/>
            <person name="Savchenko A."/>
            <person name="Shiryaev A."/>
            <person name="Soop K."/>
            <person name="Spirin V."/>
            <person name="Szebenyi C."/>
            <person name="Tomsovsky M."/>
            <person name="Tulloss R.E."/>
            <person name="Uehling J."/>
            <person name="Grigoriev I.V."/>
            <person name="Vagvolgyi C."/>
            <person name="Papp T."/>
            <person name="Martin F.M."/>
            <person name="Miettinen O."/>
            <person name="Hibbett D.S."/>
            <person name="Nagy L.G."/>
        </authorList>
    </citation>
    <scope>NUCLEOTIDE SEQUENCE [LARGE SCALE GENOMIC DNA]</scope>
    <source>
        <strain evidence="2 3">CBS 962.96</strain>
    </source>
</reference>
<organism evidence="2 3">
    <name type="scientific">Dendrothele bispora (strain CBS 962.96)</name>
    <dbReference type="NCBI Taxonomy" id="1314807"/>
    <lineage>
        <taxon>Eukaryota</taxon>
        <taxon>Fungi</taxon>
        <taxon>Dikarya</taxon>
        <taxon>Basidiomycota</taxon>
        <taxon>Agaricomycotina</taxon>
        <taxon>Agaricomycetes</taxon>
        <taxon>Agaricomycetidae</taxon>
        <taxon>Agaricales</taxon>
        <taxon>Agaricales incertae sedis</taxon>
        <taxon>Dendrothele</taxon>
    </lineage>
</organism>
<gene>
    <name evidence="2" type="ORF">K435DRAFT_870896</name>
</gene>
<keyword evidence="3" id="KW-1185">Reference proteome</keyword>
<sequence>MGQNSQTTEQGFVERFSGWNGSKSHSRSSMSSTSTSATRVIPARLGFKELGEVAHRAKEWEARNIKVIGISANGLEEHNK</sequence>
<accession>A0A4S8L5G6</accession>
<name>A0A4S8L5G6_DENBC</name>
<feature type="compositionally biased region" description="Polar residues" evidence="1">
    <location>
        <begin position="1"/>
        <end position="10"/>
    </location>
</feature>
<dbReference type="Proteomes" id="UP000297245">
    <property type="component" value="Unassembled WGS sequence"/>
</dbReference>
<evidence type="ECO:0000256" key="1">
    <source>
        <dbReference type="SAM" id="MobiDB-lite"/>
    </source>
</evidence>
<protein>
    <submittedName>
        <fullName evidence="2">Uncharacterized protein</fullName>
    </submittedName>
</protein>
<dbReference type="EMBL" id="ML179638">
    <property type="protein sequence ID" value="THU83836.1"/>
    <property type="molecule type" value="Genomic_DNA"/>
</dbReference>
<evidence type="ECO:0000313" key="2">
    <source>
        <dbReference type="EMBL" id="THU83836.1"/>
    </source>
</evidence>
<dbReference type="AlphaFoldDB" id="A0A4S8L5G6"/>
<proteinExistence type="predicted"/>
<evidence type="ECO:0000313" key="3">
    <source>
        <dbReference type="Proteomes" id="UP000297245"/>
    </source>
</evidence>
<dbReference type="OrthoDB" id="2996783at2759"/>
<feature type="region of interest" description="Disordered" evidence="1">
    <location>
        <begin position="1"/>
        <end position="38"/>
    </location>
</feature>